<evidence type="ECO:0000256" key="6">
    <source>
        <dbReference type="ARBA" id="ARBA00023136"/>
    </source>
</evidence>
<feature type="transmembrane region" description="Helical" evidence="7">
    <location>
        <begin position="79"/>
        <end position="102"/>
    </location>
</feature>
<gene>
    <name evidence="8" type="ORF">MQC88_00295</name>
</gene>
<dbReference type="RefSeq" id="WP_243318125.1">
    <property type="nucleotide sequence ID" value="NZ_JALGCL010000001.1"/>
</dbReference>
<keyword evidence="9" id="KW-1185">Reference proteome</keyword>
<feature type="transmembrane region" description="Helical" evidence="7">
    <location>
        <begin position="189"/>
        <end position="212"/>
    </location>
</feature>
<name>A0ABT0A0A7_9GAMM</name>
<feature type="transmembrane region" description="Helical" evidence="7">
    <location>
        <begin position="145"/>
        <end position="168"/>
    </location>
</feature>
<feature type="transmembrane region" description="Helical" evidence="7">
    <location>
        <begin position="224"/>
        <end position="249"/>
    </location>
</feature>
<dbReference type="Gene3D" id="1.10.3860.10">
    <property type="entry name" value="Sodium:dicarboxylate symporter"/>
    <property type="match status" value="1"/>
</dbReference>
<dbReference type="PANTHER" id="PTHR42865:SF7">
    <property type="entry name" value="PROTON_GLUTAMATE-ASPARTATE SYMPORTER"/>
    <property type="match status" value="1"/>
</dbReference>
<feature type="transmembrane region" description="Helical" evidence="7">
    <location>
        <begin position="332"/>
        <end position="352"/>
    </location>
</feature>
<dbReference type="InterPro" id="IPR036458">
    <property type="entry name" value="Na:dicarbo_symporter_sf"/>
</dbReference>
<comment type="caution">
    <text evidence="8">The sequence shown here is derived from an EMBL/GenBank/DDBJ whole genome shotgun (WGS) entry which is preliminary data.</text>
</comment>
<dbReference type="Pfam" id="PF00375">
    <property type="entry name" value="SDF"/>
    <property type="match status" value="1"/>
</dbReference>
<dbReference type="SUPFAM" id="SSF118215">
    <property type="entry name" value="Proton glutamate symport protein"/>
    <property type="match status" value="1"/>
</dbReference>
<keyword evidence="6 7" id="KW-0472">Membrane</keyword>
<evidence type="ECO:0000313" key="9">
    <source>
        <dbReference type="Proteomes" id="UP001165423"/>
    </source>
</evidence>
<keyword evidence="3" id="KW-1003">Cell membrane</keyword>
<evidence type="ECO:0000256" key="5">
    <source>
        <dbReference type="ARBA" id="ARBA00022989"/>
    </source>
</evidence>
<evidence type="ECO:0000256" key="2">
    <source>
        <dbReference type="ARBA" id="ARBA00022448"/>
    </source>
</evidence>
<dbReference type="Proteomes" id="UP001165423">
    <property type="component" value="Unassembled WGS sequence"/>
</dbReference>
<feature type="transmembrane region" description="Helical" evidence="7">
    <location>
        <begin position="46"/>
        <end position="67"/>
    </location>
</feature>
<accession>A0ABT0A0A7</accession>
<dbReference type="InterPro" id="IPR001991">
    <property type="entry name" value="Na-dicarboxylate_symporter"/>
</dbReference>
<keyword evidence="2" id="KW-0813">Transport</keyword>
<sequence>MSMTARILTGLASGALIGLLLAWLDPALGTRVADIVQPFGKLWLNALQMTVVPLVLALVIVGVNTASDAASSGRVARRAILVFLAILSGAAAFAAIAAPALLSLFTPDPDLAAALHHASGGAGATAAVAPSSWADSLTAMVPSNAIAAAAASAMLPLVVFALFFGFALTRIGPDHRNKMVDFFQAIADAMIVIVRWVLWAAPAGVFALILAVCARSGLGMISALGIYIALECVLYLAATVLMLPVAVLWGGERLRRFATALLPPQAVAASTQSSLASLPAMLQSVDRNLGYPREVASLVLPMAVSLFRITSPIQYMATACFIAWAFGMDLTATQLATGAALSVLISMGSVGLPGQVSFMATNLPVTTAMGLPPGPLGLLLAVDTIPDVFATVGNVSADMAATSVVVGRTRAGYPVVDDGSGPPA</sequence>
<evidence type="ECO:0000256" key="1">
    <source>
        <dbReference type="ARBA" id="ARBA00004651"/>
    </source>
</evidence>
<evidence type="ECO:0000256" key="3">
    <source>
        <dbReference type="ARBA" id="ARBA00022475"/>
    </source>
</evidence>
<dbReference type="PRINTS" id="PR00173">
    <property type="entry name" value="EDTRNSPORT"/>
</dbReference>
<dbReference type="EMBL" id="JALGCL010000001">
    <property type="protein sequence ID" value="MCJ0824412.1"/>
    <property type="molecule type" value="Genomic_DNA"/>
</dbReference>
<protein>
    <submittedName>
        <fullName evidence="8">Dicarboxylate/amino acid:cation symporter</fullName>
    </submittedName>
</protein>
<keyword evidence="4 7" id="KW-0812">Transmembrane</keyword>
<evidence type="ECO:0000256" key="4">
    <source>
        <dbReference type="ARBA" id="ARBA00022692"/>
    </source>
</evidence>
<keyword evidence="5 7" id="KW-1133">Transmembrane helix</keyword>
<comment type="subcellular location">
    <subcellularLocation>
        <location evidence="1">Cell membrane</location>
        <topology evidence="1">Multi-pass membrane protein</topology>
    </subcellularLocation>
</comment>
<reference evidence="8 9" key="1">
    <citation type="submission" date="2022-03" db="EMBL/GenBank/DDBJ databases">
        <title>Luteimonas soily sp. nov., a novel bacterium isolated from the soil.</title>
        <authorList>
            <person name="Zhang X."/>
        </authorList>
    </citation>
    <scope>NUCLEOTIDE SEQUENCE [LARGE SCALE GENOMIC DNA]</scope>
    <source>
        <strain evidence="8 9">50</strain>
    </source>
</reference>
<evidence type="ECO:0000256" key="7">
    <source>
        <dbReference type="SAM" id="Phobius"/>
    </source>
</evidence>
<evidence type="ECO:0000313" key="8">
    <source>
        <dbReference type="EMBL" id="MCJ0824412.1"/>
    </source>
</evidence>
<organism evidence="8 9">
    <name type="scientific">Cognatiluteimonas sedimenti</name>
    <dbReference type="NCBI Taxonomy" id="2927791"/>
    <lineage>
        <taxon>Bacteria</taxon>
        <taxon>Pseudomonadati</taxon>
        <taxon>Pseudomonadota</taxon>
        <taxon>Gammaproteobacteria</taxon>
        <taxon>Lysobacterales</taxon>
        <taxon>Lysobacteraceae</taxon>
        <taxon>Cognatiluteimonas</taxon>
    </lineage>
</organism>
<feature type="transmembrane region" description="Helical" evidence="7">
    <location>
        <begin position="306"/>
        <end position="326"/>
    </location>
</feature>
<proteinExistence type="predicted"/>
<dbReference type="PANTHER" id="PTHR42865">
    <property type="entry name" value="PROTON/GLUTAMATE-ASPARTATE SYMPORTER"/>
    <property type="match status" value="1"/>
</dbReference>